<dbReference type="InParanoid" id="G4YTP5"/>
<keyword evidence="2" id="KW-1185">Reference proteome</keyword>
<dbReference type="AlphaFoldDB" id="G4YTP5"/>
<name>G4YTP5_PHYSP</name>
<feature type="non-terminal residue" evidence="1">
    <location>
        <position position="129"/>
    </location>
</feature>
<organism evidence="1 2">
    <name type="scientific">Phytophthora sojae (strain P6497)</name>
    <name type="common">Soybean stem and root rot agent</name>
    <name type="synonym">Phytophthora megasperma f. sp. glycines</name>
    <dbReference type="NCBI Taxonomy" id="1094619"/>
    <lineage>
        <taxon>Eukaryota</taxon>
        <taxon>Sar</taxon>
        <taxon>Stramenopiles</taxon>
        <taxon>Oomycota</taxon>
        <taxon>Peronosporomycetes</taxon>
        <taxon>Peronosporales</taxon>
        <taxon>Peronosporaceae</taxon>
        <taxon>Phytophthora</taxon>
    </lineage>
</organism>
<reference evidence="1 2" key="1">
    <citation type="journal article" date="2006" name="Science">
        <title>Phytophthora genome sequences uncover evolutionary origins and mechanisms of pathogenesis.</title>
        <authorList>
            <person name="Tyler B.M."/>
            <person name="Tripathy S."/>
            <person name="Zhang X."/>
            <person name="Dehal P."/>
            <person name="Jiang R.H."/>
            <person name="Aerts A."/>
            <person name="Arredondo F.D."/>
            <person name="Baxter L."/>
            <person name="Bensasson D."/>
            <person name="Beynon J.L."/>
            <person name="Chapman J."/>
            <person name="Damasceno C.M."/>
            <person name="Dorrance A.E."/>
            <person name="Dou D."/>
            <person name="Dickerman A.W."/>
            <person name="Dubchak I.L."/>
            <person name="Garbelotto M."/>
            <person name="Gijzen M."/>
            <person name="Gordon S.G."/>
            <person name="Govers F."/>
            <person name="Grunwald N.J."/>
            <person name="Huang W."/>
            <person name="Ivors K.L."/>
            <person name="Jones R.W."/>
            <person name="Kamoun S."/>
            <person name="Krampis K."/>
            <person name="Lamour K.H."/>
            <person name="Lee M.K."/>
            <person name="McDonald W.H."/>
            <person name="Medina M."/>
            <person name="Meijer H.J."/>
            <person name="Nordberg E.K."/>
            <person name="Maclean D.J."/>
            <person name="Ospina-Giraldo M.D."/>
            <person name="Morris P.F."/>
            <person name="Phuntumart V."/>
            <person name="Putnam N.H."/>
            <person name="Rash S."/>
            <person name="Rose J.K."/>
            <person name="Sakihama Y."/>
            <person name="Salamov A.A."/>
            <person name="Savidor A."/>
            <person name="Scheuring C.F."/>
            <person name="Smith B.M."/>
            <person name="Sobral B.W."/>
            <person name="Terry A."/>
            <person name="Torto-Alalibo T.A."/>
            <person name="Win J."/>
            <person name="Xu Z."/>
            <person name="Zhang H."/>
            <person name="Grigoriev I.V."/>
            <person name="Rokhsar D.S."/>
            <person name="Boore J.L."/>
        </authorList>
    </citation>
    <scope>NUCLEOTIDE SEQUENCE [LARGE SCALE GENOMIC DNA]</scope>
    <source>
        <strain evidence="1 2">P6497</strain>
    </source>
</reference>
<dbReference type="RefSeq" id="XP_009519561.1">
    <property type="nucleotide sequence ID" value="XM_009521266.1"/>
</dbReference>
<dbReference type="GeneID" id="20652579"/>
<sequence>MRNFLHTPTRLLNDPLTRVSNLERVCTEAKLDMAKQIILQETGGINPWTTPHITCQQIDLGRDGFGMTTVAVYAMETRNACKTFKAACRAIMHCGAVWPNYTLVNSSMKAVDLPPTKLSIFSSMLHGIA</sequence>
<evidence type="ECO:0000313" key="1">
    <source>
        <dbReference type="EMBL" id="EGZ24273.1"/>
    </source>
</evidence>
<dbReference type="KEGG" id="psoj:PHYSODRAFT_438049"/>
<accession>G4YTP5</accession>
<evidence type="ECO:0000313" key="2">
    <source>
        <dbReference type="Proteomes" id="UP000002640"/>
    </source>
</evidence>
<dbReference type="Proteomes" id="UP000002640">
    <property type="component" value="Unassembled WGS sequence"/>
</dbReference>
<protein>
    <submittedName>
        <fullName evidence="1">Uncharacterized protein</fullName>
    </submittedName>
</protein>
<gene>
    <name evidence="1" type="ORF">PHYSODRAFT_438049</name>
</gene>
<dbReference type="EMBL" id="JH159152">
    <property type="protein sequence ID" value="EGZ24273.1"/>
    <property type="molecule type" value="Genomic_DNA"/>
</dbReference>
<proteinExistence type="predicted"/>